<keyword evidence="3" id="KW-1185">Reference proteome</keyword>
<feature type="region of interest" description="Disordered" evidence="1">
    <location>
        <begin position="52"/>
        <end position="74"/>
    </location>
</feature>
<evidence type="ECO:0000313" key="3">
    <source>
        <dbReference type="Proteomes" id="UP000182229"/>
    </source>
</evidence>
<gene>
    <name evidence="2" type="ORF">BON30_36100</name>
</gene>
<proteinExistence type="predicted"/>
<feature type="region of interest" description="Disordered" evidence="1">
    <location>
        <begin position="17"/>
        <end position="40"/>
    </location>
</feature>
<dbReference type="STRING" id="83449.BON30_36100"/>
<dbReference type="EMBL" id="MPIN01000012">
    <property type="protein sequence ID" value="OJH36024.1"/>
    <property type="molecule type" value="Genomic_DNA"/>
</dbReference>
<name>A0A1L9B188_9BACT</name>
<evidence type="ECO:0000256" key="1">
    <source>
        <dbReference type="SAM" id="MobiDB-lite"/>
    </source>
</evidence>
<organism evidence="2 3">
    <name type="scientific">Cystobacter ferrugineus</name>
    <dbReference type="NCBI Taxonomy" id="83449"/>
    <lineage>
        <taxon>Bacteria</taxon>
        <taxon>Pseudomonadati</taxon>
        <taxon>Myxococcota</taxon>
        <taxon>Myxococcia</taxon>
        <taxon>Myxococcales</taxon>
        <taxon>Cystobacterineae</taxon>
        <taxon>Archangiaceae</taxon>
        <taxon>Cystobacter</taxon>
    </lineage>
</organism>
<dbReference type="AlphaFoldDB" id="A0A1L9B188"/>
<dbReference type="OrthoDB" id="5379243at2"/>
<sequence>MGRALVLALMGARLGCGAHDSDGDGATEGEPSLHCTGPSLPPELTEMVTDCAPGDPTRYTPWNDLGRDEDGDGV</sequence>
<protein>
    <submittedName>
        <fullName evidence="2">Uncharacterized protein</fullName>
    </submittedName>
</protein>
<reference evidence="3" key="1">
    <citation type="submission" date="2016-11" db="EMBL/GenBank/DDBJ databases">
        <authorList>
            <person name="Shukria A."/>
            <person name="Stevens D.C."/>
        </authorList>
    </citation>
    <scope>NUCLEOTIDE SEQUENCE [LARGE SCALE GENOMIC DNA]</scope>
    <source>
        <strain evidence="3">Cbfe23</strain>
    </source>
</reference>
<reference evidence="2 3" key="2">
    <citation type="submission" date="2016-12" db="EMBL/GenBank/DDBJ databases">
        <title>Draft Genome Sequence of Cystobacter ferrugineus Strain Cbfe23.</title>
        <authorList>
            <person name="Akbar S."/>
            <person name="Dowd S.E."/>
            <person name="Stevens D.C."/>
        </authorList>
    </citation>
    <scope>NUCLEOTIDE SEQUENCE [LARGE SCALE GENOMIC DNA]</scope>
    <source>
        <strain evidence="2 3">Cbfe23</strain>
    </source>
</reference>
<accession>A0A1L9B188</accession>
<dbReference type="RefSeq" id="WP_071903050.1">
    <property type="nucleotide sequence ID" value="NZ_MPIN01000012.1"/>
</dbReference>
<dbReference type="Proteomes" id="UP000182229">
    <property type="component" value="Unassembled WGS sequence"/>
</dbReference>
<evidence type="ECO:0000313" key="2">
    <source>
        <dbReference type="EMBL" id="OJH36024.1"/>
    </source>
</evidence>
<comment type="caution">
    <text evidence="2">The sequence shown here is derived from an EMBL/GenBank/DDBJ whole genome shotgun (WGS) entry which is preliminary data.</text>
</comment>